<dbReference type="EC" id="4.2.3.153" evidence="2"/>
<evidence type="ECO:0000256" key="3">
    <source>
        <dbReference type="ARBA" id="ARBA00023239"/>
    </source>
</evidence>
<evidence type="ECO:0000313" key="8">
    <source>
        <dbReference type="EMBL" id="HGI88102.1"/>
    </source>
</evidence>
<comment type="caution">
    <text evidence="8">The sequence shown here is derived from an EMBL/GenBank/DDBJ whole genome shotgun (WGS) entry which is preliminary data.</text>
</comment>
<dbReference type="SUPFAM" id="SSF51366">
    <property type="entry name" value="Ribulose-phoshate binding barrel"/>
    <property type="match status" value="1"/>
</dbReference>
<evidence type="ECO:0000256" key="1">
    <source>
        <dbReference type="ARBA" id="ARBA00003810"/>
    </source>
</evidence>
<name>A0A7C4FBZ3_9CREN</name>
<dbReference type="PIRSF" id="PIRSF015957">
    <property type="entry name" value="UCP015957"/>
    <property type="match status" value="1"/>
</dbReference>
<reference evidence="8" key="1">
    <citation type="journal article" date="2020" name="mSystems">
        <title>Genome- and Community-Level Interaction Insights into Carbon Utilization and Element Cycling Functions of Hydrothermarchaeota in Hydrothermal Sediment.</title>
        <authorList>
            <person name="Zhou Z."/>
            <person name="Liu Y."/>
            <person name="Xu W."/>
            <person name="Pan J."/>
            <person name="Luo Z.H."/>
            <person name="Li M."/>
        </authorList>
    </citation>
    <scope>NUCLEOTIDE SEQUENCE [LARGE SCALE GENOMIC DNA]</scope>
    <source>
        <strain evidence="8">SpSt-732</strain>
    </source>
</reference>
<gene>
    <name evidence="8" type="ORF">ENV14_06935</name>
</gene>
<evidence type="ECO:0000256" key="6">
    <source>
        <dbReference type="ARBA" id="ARBA00047628"/>
    </source>
</evidence>
<dbReference type="InterPro" id="IPR007565">
    <property type="entry name" value="4HFCP_synth"/>
</dbReference>
<evidence type="ECO:0000256" key="5">
    <source>
        <dbReference type="ARBA" id="ARBA00032523"/>
    </source>
</evidence>
<keyword evidence="3" id="KW-0456">Lyase</keyword>
<protein>
    <recommendedName>
        <fullName evidence="2">(5-formylfuran-3-yl)methyl phosphate synthase</fullName>
        <ecNumber evidence="2">4.2.3.153</ecNumber>
    </recommendedName>
    <alternativeName>
        <fullName evidence="5">4-(hydroxymethyl)-2-furancarboxaldehyde-phosphate synthase</fullName>
    </alternativeName>
</protein>
<dbReference type="EMBL" id="DTFF01000061">
    <property type="protein sequence ID" value="HGI88102.1"/>
    <property type="molecule type" value="Genomic_DNA"/>
</dbReference>
<dbReference type="Pfam" id="PF04476">
    <property type="entry name" value="4HFCP_synth"/>
    <property type="match status" value="1"/>
</dbReference>
<feature type="active site" description="Schiff-base intermediate with substrate" evidence="7">
    <location>
        <position position="29"/>
    </location>
</feature>
<sequence length="235" mass="25098">MAPKLLVSVKAFNEVFEALEGGADIIDVKDPSSGSLGLPRIAIVKEVVKAVGRARECSVAIGDLRKYVPEIGYVVSTLDTLVDYVKVGIATGKPRDIEDIVREVAENTLRAKVVVVGYADYSIHGTIEPLQLVDYATRFNVYGVMIDTLSKGSYTTPDLLQKSYLQKFVEKAKSSGLLAAVAGGIEKSHIGVLTELGFDVIGVRTAVCIGGRNGRVSSGLVKELKKALEGKSNTL</sequence>
<evidence type="ECO:0000256" key="7">
    <source>
        <dbReference type="PIRSR" id="PIRSR015957-1"/>
    </source>
</evidence>
<organism evidence="8">
    <name type="scientific">Ignisphaera aggregans</name>
    <dbReference type="NCBI Taxonomy" id="334771"/>
    <lineage>
        <taxon>Archaea</taxon>
        <taxon>Thermoproteota</taxon>
        <taxon>Thermoprotei</taxon>
        <taxon>Desulfurococcales</taxon>
        <taxon>Desulfurococcaceae</taxon>
        <taxon>Ignisphaera</taxon>
    </lineage>
</organism>
<proteinExistence type="predicted"/>
<feature type="active site" description="Proton acceptor" evidence="7">
    <location>
        <position position="86"/>
    </location>
</feature>
<evidence type="ECO:0000256" key="4">
    <source>
        <dbReference type="ARBA" id="ARBA00023270"/>
    </source>
</evidence>
<comment type="catalytic activity">
    <reaction evidence="6">
        <text>2 D-glyceraldehyde 3-phosphate = 4-(hydroxymethyl)-2-furancarboxaldehyde phosphate + phosphate + 2 H2O</text>
        <dbReference type="Rhea" id="RHEA:43536"/>
        <dbReference type="ChEBI" id="CHEBI:15377"/>
        <dbReference type="ChEBI" id="CHEBI:43474"/>
        <dbReference type="ChEBI" id="CHEBI:59776"/>
        <dbReference type="ChEBI" id="CHEBI:83407"/>
        <dbReference type="EC" id="4.2.3.153"/>
    </reaction>
</comment>
<keyword evidence="4" id="KW-0704">Schiff base</keyword>
<comment type="function">
    <text evidence="1">Catalyzes the formation of 4-(hydroxymethyl)-2-furancarboxaldehyde phosphate (4-HFC-P) from two molecules of glyceraldehyde-3-P (GA-3-P).</text>
</comment>
<accession>A0A7C4FBZ3</accession>
<evidence type="ECO:0000256" key="2">
    <source>
        <dbReference type="ARBA" id="ARBA00012553"/>
    </source>
</evidence>
<dbReference type="GO" id="GO:0016829">
    <property type="term" value="F:lyase activity"/>
    <property type="evidence" value="ECO:0007669"/>
    <property type="project" value="UniProtKB-KW"/>
</dbReference>
<dbReference type="AlphaFoldDB" id="A0A7C4FBZ3"/>
<dbReference type="InterPro" id="IPR011060">
    <property type="entry name" value="RibuloseP-bd_barrel"/>
</dbReference>